<dbReference type="GO" id="GO:0016740">
    <property type="term" value="F:transferase activity"/>
    <property type="evidence" value="ECO:0007669"/>
    <property type="project" value="UniProtKB-KW"/>
</dbReference>
<feature type="domain" description="Glycosyltransferase 2-like" evidence="1">
    <location>
        <begin position="2"/>
        <end position="105"/>
    </location>
</feature>
<keyword evidence="2" id="KW-0808">Transferase</keyword>
<dbReference type="InterPro" id="IPR001173">
    <property type="entry name" value="Glyco_trans_2-like"/>
</dbReference>
<dbReference type="KEGG" id="pste:PSTEL_21410"/>
<dbReference type="SUPFAM" id="SSF53448">
    <property type="entry name" value="Nucleotide-diphospho-sugar transferases"/>
    <property type="match status" value="1"/>
</dbReference>
<dbReference type="HOGENOM" id="CLU_049288_0_0_9"/>
<evidence type="ECO:0000259" key="1">
    <source>
        <dbReference type="Pfam" id="PF00535"/>
    </source>
</evidence>
<reference evidence="2 3" key="1">
    <citation type="submission" date="2014-08" db="EMBL/GenBank/DDBJ databases">
        <title>Comparative genomics of the Paenibacillus odorifer group.</title>
        <authorList>
            <person name="den Bakker H.C."/>
            <person name="Tsai Y.-C."/>
            <person name="Martin N."/>
            <person name="Korlach J."/>
            <person name="Wiedmann M."/>
        </authorList>
    </citation>
    <scope>NUCLEOTIDE SEQUENCE [LARGE SCALE GENOMIC DNA]</scope>
    <source>
        <strain evidence="2 3">DSM 14472</strain>
    </source>
</reference>
<sequence length="248" mass="26250">MSVIVSAQNEEATLPAVLREAERLLPEELIVVLNGCSDESYLRARQSAVAMVVHYPDAAGHDVGRAIGARLSRGDILLFLDGDMAIPAPALAPFVTAVDEGTDVALNDLNPLLPSFEHTDPVTRCKLFLNLAVGREDLGASSMTAVPHALSRRALSIIGPKTLTVPPKAQAAAVLNGLSVKNASSVNVIGRNRVRRSNTGAGNAVEQMILGDHAEALAEILARGGVRKFREAGGPGYRSRLAAWRNQP</sequence>
<evidence type="ECO:0000313" key="2">
    <source>
        <dbReference type="EMBL" id="AIQ65300.1"/>
    </source>
</evidence>
<dbReference type="AlphaFoldDB" id="A0A089LYU3"/>
<dbReference type="PANTHER" id="PTHR48090:SF7">
    <property type="entry name" value="RFBJ PROTEIN"/>
    <property type="match status" value="1"/>
</dbReference>
<dbReference type="CDD" id="cd00761">
    <property type="entry name" value="Glyco_tranf_GTA_type"/>
    <property type="match status" value="1"/>
</dbReference>
<proteinExistence type="predicted"/>
<dbReference type="STRING" id="169760.PSTEL_21410"/>
<protein>
    <submittedName>
        <fullName evidence="2">Family 2 glycosyl transferase</fullName>
    </submittedName>
</protein>
<organism evidence="2 3">
    <name type="scientific">Paenibacillus stellifer</name>
    <dbReference type="NCBI Taxonomy" id="169760"/>
    <lineage>
        <taxon>Bacteria</taxon>
        <taxon>Bacillati</taxon>
        <taxon>Bacillota</taxon>
        <taxon>Bacilli</taxon>
        <taxon>Bacillales</taxon>
        <taxon>Paenibacillaceae</taxon>
        <taxon>Paenibacillus</taxon>
    </lineage>
</organism>
<accession>A0A089LYU3</accession>
<gene>
    <name evidence="2" type="ORF">PSTEL_21410</name>
</gene>
<evidence type="ECO:0000313" key="3">
    <source>
        <dbReference type="Proteomes" id="UP000029507"/>
    </source>
</evidence>
<keyword evidence="3" id="KW-1185">Reference proteome</keyword>
<dbReference type="InterPro" id="IPR029044">
    <property type="entry name" value="Nucleotide-diphossugar_trans"/>
</dbReference>
<dbReference type="Gene3D" id="3.90.550.10">
    <property type="entry name" value="Spore Coat Polysaccharide Biosynthesis Protein SpsA, Chain A"/>
    <property type="match status" value="1"/>
</dbReference>
<dbReference type="PANTHER" id="PTHR48090">
    <property type="entry name" value="UNDECAPRENYL-PHOSPHATE 4-DEOXY-4-FORMAMIDO-L-ARABINOSE TRANSFERASE-RELATED"/>
    <property type="match status" value="1"/>
</dbReference>
<name>A0A089LYU3_9BACL</name>
<dbReference type="EMBL" id="CP009286">
    <property type="protein sequence ID" value="AIQ65300.1"/>
    <property type="molecule type" value="Genomic_DNA"/>
</dbReference>
<dbReference type="Proteomes" id="UP000029507">
    <property type="component" value="Chromosome"/>
</dbReference>
<dbReference type="Pfam" id="PF00535">
    <property type="entry name" value="Glycos_transf_2"/>
    <property type="match status" value="1"/>
</dbReference>
<dbReference type="InterPro" id="IPR050256">
    <property type="entry name" value="Glycosyltransferase_2"/>
</dbReference>